<evidence type="ECO:0000313" key="9">
    <source>
        <dbReference type="Proteomes" id="UP001519362"/>
    </source>
</evidence>
<reference evidence="8 9" key="1">
    <citation type="submission" date="2021-03" db="EMBL/GenBank/DDBJ databases">
        <title>Sequencing the genomes of 1000 actinobacteria strains.</title>
        <authorList>
            <person name="Klenk H.-P."/>
        </authorList>
    </citation>
    <scope>NUCLEOTIDE SEQUENCE [LARGE SCALE GENOMIC DNA]</scope>
    <source>
        <strain evidence="8 9">DSM 24221</strain>
    </source>
</reference>
<dbReference type="PANTHER" id="PTHR43620:SF7">
    <property type="entry name" value="GLYCEROPHOSPHODIESTER PHOSPHODIESTERASE GDPD5-RELATED"/>
    <property type="match status" value="1"/>
</dbReference>
<dbReference type="EC" id="3.1.4.46" evidence="2"/>
<sequence length="326" mass="36005">MALIIGHRGAPGYRPEHTRSSYLLAVSQGVDAVEPDIVPTRDGVLVVRHENEISSTTDVGDRPEFANRRAVKQFAGHQVEGWFTEDFDADEIRQLRGRERIPDIRPESARGDGKEPVLLLREVLDIARESGIGVVVEIKHAPYFQSIGLDPCAMLACELRDAGWQGELAKKLVIESFEQSALTDMRSRGIDATYVYLLEKSGTALDLLLAEGDEAPTYRQQLSPGWLDRLATEVGGISVHKNLILAPDREGTATGPAQFVADARERELDVFVWTARPENRFLLPAFRTGGSAAEHGDWRSEWALLREAGVTGVFADHPDLAAEAFR</sequence>
<dbReference type="RefSeq" id="WP_165134019.1">
    <property type="nucleotide sequence ID" value="NZ_CP049253.1"/>
</dbReference>
<evidence type="ECO:0000313" key="8">
    <source>
        <dbReference type="EMBL" id="MBP2437421.1"/>
    </source>
</evidence>
<dbReference type="PANTHER" id="PTHR43620">
    <property type="entry name" value="GLYCEROPHOSPHORYL DIESTER PHOSPHODIESTERASE"/>
    <property type="match status" value="1"/>
</dbReference>
<dbReference type="Gene3D" id="3.20.20.190">
    <property type="entry name" value="Phosphatidylinositol (PI) phosphodiesterase"/>
    <property type="match status" value="1"/>
</dbReference>
<comment type="catalytic activity">
    <reaction evidence="6">
        <text>a sn-glycero-3-phosphodiester + H2O = an alcohol + sn-glycerol 3-phosphate + H(+)</text>
        <dbReference type="Rhea" id="RHEA:12969"/>
        <dbReference type="ChEBI" id="CHEBI:15377"/>
        <dbReference type="ChEBI" id="CHEBI:15378"/>
        <dbReference type="ChEBI" id="CHEBI:30879"/>
        <dbReference type="ChEBI" id="CHEBI:57597"/>
        <dbReference type="ChEBI" id="CHEBI:83408"/>
        <dbReference type="EC" id="3.1.4.46"/>
    </reaction>
</comment>
<dbReference type="InterPro" id="IPR017946">
    <property type="entry name" value="PLC-like_Pdiesterase_TIM-brl"/>
</dbReference>
<keyword evidence="5 8" id="KW-0378">Hydrolase</keyword>
<keyword evidence="3" id="KW-0732">Signal</keyword>
<evidence type="ECO:0000256" key="4">
    <source>
        <dbReference type="ARBA" id="ARBA00022798"/>
    </source>
</evidence>
<keyword evidence="4" id="KW-0319">Glycerol metabolism</keyword>
<dbReference type="GO" id="GO:0008889">
    <property type="term" value="F:glycerophosphodiester phosphodiesterase activity"/>
    <property type="evidence" value="ECO:0007669"/>
    <property type="project" value="UniProtKB-EC"/>
</dbReference>
<proteinExistence type="inferred from homology"/>
<feature type="domain" description="GP-PDE" evidence="7">
    <location>
        <begin position="2"/>
        <end position="325"/>
    </location>
</feature>
<evidence type="ECO:0000256" key="1">
    <source>
        <dbReference type="ARBA" id="ARBA00007277"/>
    </source>
</evidence>
<dbReference type="Proteomes" id="UP001519362">
    <property type="component" value="Unassembled WGS sequence"/>
</dbReference>
<evidence type="ECO:0000256" key="5">
    <source>
        <dbReference type="ARBA" id="ARBA00022801"/>
    </source>
</evidence>
<organism evidence="8 9">
    <name type="scientific">Microbacterium amylolyticum</name>
    <dbReference type="NCBI Taxonomy" id="936337"/>
    <lineage>
        <taxon>Bacteria</taxon>
        <taxon>Bacillati</taxon>
        <taxon>Actinomycetota</taxon>
        <taxon>Actinomycetes</taxon>
        <taxon>Micrococcales</taxon>
        <taxon>Microbacteriaceae</taxon>
        <taxon>Microbacterium</taxon>
    </lineage>
</organism>
<comment type="caution">
    <text evidence="8">The sequence shown here is derived from an EMBL/GenBank/DDBJ whole genome shotgun (WGS) entry which is preliminary data.</text>
</comment>
<gene>
    <name evidence="8" type="ORF">JOF34_002007</name>
</gene>
<dbReference type="SUPFAM" id="SSF51695">
    <property type="entry name" value="PLC-like phosphodiesterases"/>
    <property type="match status" value="1"/>
</dbReference>
<dbReference type="EMBL" id="JAGIOL010000001">
    <property type="protein sequence ID" value="MBP2437421.1"/>
    <property type="molecule type" value="Genomic_DNA"/>
</dbReference>
<dbReference type="Pfam" id="PF03009">
    <property type="entry name" value="GDPD"/>
    <property type="match status" value="1"/>
</dbReference>
<evidence type="ECO:0000256" key="3">
    <source>
        <dbReference type="ARBA" id="ARBA00022729"/>
    </source>
</evidence>
<dbReference type="InterPro" id="IPR030395">
    <property type="entry name" value="GP_PDE_dom"/>
</dbReference>
<accession>A0ABS4ZJG6</accession>
<evidence type="ECO:0000256" key="2">
    <source>
        <dbReference type="ARBA" id="ARBA00012247"/>
    </source>
</evidence>
<keyword evidence="9" id="KW-1185">Reference proteome</keyword>
<evidence type="ECO:0000256" key="6">
    <source>
        <dbReference type="ARBA" id="ARBA00047512"/>
    </source>
</evidence>
<name>A0ABS4ZJG6_9MICO</name>
<comment type="similarity">
    <text evidence="1">Belongs to the glycerophosphoryl diester phosphodiesterase family.</text>
</comment>
<dbReference type="PROSITE" id="PS51704">
    <property type="entry name" value="GP_PDE"/>
    <property type="match status" value="1"/>
</dbReference>
<evidence type="ECO:0000259" key="7">
    <source>
        <dbReference type="PROSITE" id="PS51704"/>
    </source>
</evidence>
<protein>
    <recommendedName>
        <fullName evidence="2">glycerophosphodiester phosphodiesterase</fullName>
        <ecNumber evidence="2">3.1.4.46</ecNumber>
    </recommendedName>
</protein>